<dbReference type="Pfam" id="PF00990">
    <property type="entry name" value="GGDEF"/>
    <property type="match status" value="1"/>
</dbReference>
<dbReference type="Pfam" id="PF08447">
    <property type="entry name" value="PAS_3"/>
    <property type="match status" value="1"/>
</dbReference>
<accession>A0A841LCK6</accession>
<dbReference type="RefSeq" id="WP_184201579.1">
    <property type="nucleotide sequence ID" value="NZ_BMOX01000053.1"/>
</dbReference>
<dbReference type="InterPro" id="IPR029787">
    <property type="entry name" value="Nucleotide_cyclase"/>
</dbReference>
<feature type="domain" description="GGDEF" evidence="3">
    <location>
        <begin position="219"/>
        <end position="352"/>
    </location>
</feature>
<dbReference type="Gene3D" id="3.30.450.20">
    <property type="entry name" value="PAS domain"/>
    <property type="match status" value="1"/>
</dbReference>
<protein>
    <submittedName>
        <fullName evidence="4">Diguanylate cyclase (GGDEF)-like protein</fullName>
    </submittedName>
</protein>
<dbReference type="SUPFAM" id="SSF55073">
    <property type="entry name" value="Nucleotide cyclase"/>
    <property type="match status" value="1"/>
</dbReference>
<name>A0A841LCK6_9SPHN</name>
<dbReference type="SMART" id="SM00086">
    <property type="entry name" value="PAC"/>
    <property type="match status" value="1"/>
</dbReference>
<feature type="region of interest" description="Disordered" evidence="1">
    <location>
        <begin position="1"/>
        <end position="23"/>
    </location>
</feature>
<proteinExistence type="predicted"/>
<dbReference type="InterPro" id="IPR001610">
    <property type="entry name" value="PAC"/>
</dbReference>
<feature type="domain" description="PAC" evidence="2">
    <location>
        <begin position="135"/>
        <end position="187"/>
    </location>
</feature>
<dbReference type="AlphaFoldDB" id="A0A841LCK6"/>
<dbReference type="InterPro" id="IPR035965">
    <property type="entry name" value="PAS-like_dom_sf"/>
</dbReference>
<dbReference type="SUPFAM" id="SSF55785">
    <property type="entry name" value="PYP-like sensor domain (PAS domain)"/>
    <property type="match status" value="1"/>
</dbReference>
<dbReference type="InterPro" id="IPR052155">
    <property type="entry name" value="Biofilm_reg_signaling"/>
</dbReference>
<evidence type="ECO:0000259" key="3">
    <source>
        <dbReference type="PROSITE" id="PS50887"/>
    </source>
</evidence>
<dbReference type="PROSITE" id="PS50113">
    <property type="entry name" value="PAC"/>
    <property type="match status" value="1"/>
</dbReference>
<dbReference type="InterPro" id="IPR000700">
    <property type="entry name" value="PAS-assoc_C"/>
</dbReference>
<feature type="compositionally biased region" description="Low complexity" evidence="1">
    <location>
        <begin position="12"/>
        <end position="21"/>
    </location>
</feature>
<dbReference type="InterPro" id="IPR000160">
    <property type="entry name" value="GGDEF_dom"/>
</dbReference>
<dbReference type="Gene3D" id="2.10.70.100">
    <property type="match status" value="1"/>
</dbReference>
<dbReference type="Proteomes" id="UP000538147">
    <property type="component" value="Unassembled WGS sequence"/>
</dbReference>
<dbReference type="InterPro" id="IPR000014">
    <property type="entry name" value="PAS"/>
</dbReference>
<dbReference type="EMBL" id="JACIIV010000023">
    <property type="protein sequence ID" value="MBB6228723.1"/>
    <property type="molecule type" value="Genomic_DNA"/>
</dbReference>
<evidence type="ECO:0000313" key="5">
    <source>
        <dbReference type="Proteomes" id="UP000538147"/>
    </source>
</evidence>
<gene>
    <name evidence="4" type="ORF">FHS79_002914</name>
</gene>
<sequence>MRGFRDAGSFGAQAAGVPAADPARDAADPLEALAPDLRDAVNRAIERQVQIRLDQEVAHYRRLFELAQEGGRVGVFEIDMRRGTSTGSAMWARLLGQPEGTSSVDRQTWIAMMHPDDRERILGAVAKAVSSGCDTALDYRIHLPDGSTRWLHSRNLVERDGEGQSYRAYGTLQDITDRKLLETAMLHTANHDTLTDLPNRRRFMEELRQAFEERELTGQHIAVALFDLDELKPANDRYGHEAGDALIQATAKRLSKVVSSVGMAARLGGDEFALLLKGPGALKLKGMAERSLRVINMPVIFSDILLRSSASAGGAVDSRTHVGSPELLLRRADMALYAAKRNARGTYREAPRD</sequence>
<evidence type="ECO:0000313" key="4">
    <source>
        <dbReference type="EMBL" id="MBB6228723.1"/>
    </source>
</evidence>
<evidence type="ECO:0000259" key="2">
    <source>
        <dbReference type="PROSITE" id="PS50113"/>
    </source>
</evidence>
<comment type="caution">
    <text evidence="4">The sequence shown here is derived from an EMBL/GenBank/DDBJ whole genome shotgun (WGS) entry which is preliminary data.</text>
</comment>
<dbReference type="PROSITE" id="PS50887">
    <property type="entry name" value="GGDEF"/>
    <property type="match status" value="1"/>
</dbReference>
<reference evidence="4 5" key="1">
    <citation type="submission" date="2020-08" db="EMBL/GenBank/DDBJ databases">
        <title>Genomic Encyclopedia of Type Strains, Phase IV (KMG-IV): sequencing the most valuable type-strain genomes for metagenomic binning, comparative biology and taxonomic classification.</title>
        <authorList>
            <person name="Goeker M."/>
        </authorList>
    </citation>
    <scope>NUCLEOTIDE SEQUENCE [LARGE SCALE GENOMIC DNA]</scope>
    <source>
        <strain evidence="4 5">DSM 102189</strain>
    </source>
</reference>
<keyword evidence="5" id="KW-1185">Reference proteome</keyword>
<evidence type="ECO:0000256" key="1">
    <source>
        <dbReference type="SAM" id="MobiDB-lite"/>
    </source>
</evidence>
<dbReference type="Gene3D" id="3.30.70.270">
    <property type="match status" value="1"/>
</dbReference>
<dbReference type="CDD" id="cd00130">
    <property type="entry name" value="PAS"/>
    <property type="match status" value="1"/>
</dbReference>
<dbReference type="NCBIfam" id="TIGR00254">
    <property type="entry name" value="GGDEF"/>
    <property type="match status" value="1"/>
</dbReference>
<dbReference type="PANTHER" id="PTHR44757">
    <property type="entry name" value="DIGUANYLATE CYCLASE DGCP"/>
    <property type="match status" value="1"/>
</dbReference>
<dbReference type="InterPro" id="IPR043128">
    <property type="entry name" value="Rev_trsase/Diguanyl_cyclase"/>
</dbReference>
<organism evidence="4 5">
    <name type="scientific">Polymorphobacter multimanifer</name>
    <dbReference type="NCBI Taxonomy" id="1070431"/>
    <lineage>
        <taxon>Bacteria</taxon>
        <taxon>Pseudomonadati</taxon>
        <taxon>Pseudomonadota</taxon>
        <taxon>Alphaproteobacteria</taxon>
        <taxon>Sphingomonadales</taxon>
        <taxon>Sphingosinicellaceae</taxon>
        <taxon>Polymorphobacter</taxon>
    </lineage>
</organism>
<dbReference type="SMART" id="SM00267">
    <property type="entry name" value="GGDEF"/>
    <property type="match status" value="1"/>
</dbReference>
<dbReference type="CDD" id="cd01949">
    <property type="entry name" value="GGDEF"/>
    <property type="match status" value="1"/>
</dbReference>
<dbReference type="InterPro" id="IPR013655">
    <property type="entry name" value="PAS_fold_3"/>
</dbReference>
<dbReference type="PANTHER" id="PTHR44757:SF2">
    <property type="entry name" value="BIOFILM ARCHITECTURE MAINTENANCE PROTEIN MBAA"/>
    <property type="match status" value="1"/>
</dbReference>